<evidence type="ECO:0000313" key="3">
    <source>
        <dbReference type="Proteomes" id="UP000824120"/>
    </source>
</evidence>
<sequence>MRCLQELHMGFIFQDPSECNVSVVREFYANWKPDARYHFVIVRGVEVPLKPSAINQILGTADAPSDVLMGINISPLYQQIRHALCGAQSTAKWIRHGHRGYHQSYPYAHMNREARVWLKIFMNCLIPGLHFTEVMRDRVCLVYALMKDLPINVGAVIKSAMRKARVHRGRRYTFGGLITNLCRRAGVPNESVDYMAPLFTAPLDVTNTKGPENMHGPTLTTTEHNWRDEMIMARMVKSIEERAKKGHLVRGRKIEDEVSEKKCQEAGEHTTREHLRIAEPKCV</sequence>
<dbReference type="Proteomes" id="UP000824120">
    <property type="component" value="Chromosome 2"/>
</dbReference>
<name>A0A9J6A6I3_SOLCO</name>
<protein>
    <recommendedName>
        <fullName evidence="1">Putative plant transposon protein domain-containing protein</fullName>
    </recommendedName>
</protein>
<accession>A0A9J6A6I3</accession>
<keyword evidence="3" id="KW-1185">Reference proteome</keyword>
<comment type="caution">
    <text evidence="2">The sequence shown here is derived from an EMBL/GenBank/DDBJ whole genome shotgun (WGS) entry which is preliminary data.</text>
</comment>
<reference evidence="2 3" key="1">
    <citation type="submission" date="2020-09" db="EMBL/GenBank/DDBJ databases">
        <title>De no assembly of potato wild relative species, Solanum commersonii.</title>
        <authorList>
            <person name="Cho K."/>
        </authorList>
    </citation>
    <scope>NUCLEOTIDE SEQUENCE [LARGE SCALE GENOMIC DNA]</scope>
    <source>
        <strain evidence="2">LZ3.2</strain>
        <tissue evidence="2">Leaf</tissue>
    </source>
</reference>
<dbReference type="InterPro" id="IPR046796">
    <property type="entry name" value="Transposase_32_dom"/>
</dbReference>
<dbReference type="Pfam" id="PF20167">
    <property type="entry name" value="Transposase_32"/>
    <property type="match status" value="1"/>
</dbReference>
<organism evidence="2 3">
    <name type="scientific">Solanum commersonii</name>
    <name type="common">Commerson's wild potato</name>
    <name type="synonym">Commerson's nightshade</name>
    <dbReference type="NCBI Taxonomy" id="4109"/>
    <lineage>
        <taxon>Eukaryota</taxon>
        <taxon>Viridiplantae</taxon>
        <taxon>Streptophyta</taxon>
        <taxon>Embryophyta</taxon>
        <taxon>Tracheophyta</taxon>
        <taxon>Spermatophyta</taxon>
        <taxon>Magnoliopsida</taxon>
        <taxon>eudicotyledons</taxon>
        <taxon>Gunneridae</taxon>
        <taxon>Pentapetalae</taxon>
        <taxon>asterids</taxon>
        <taxon>lamiids</taxon>
        <taxon>Solanales</taxon>
        <taxon>Solanaceae</taxon>
        <taxon>Solanoideae</taxon>
        <taxon>Solaneae</taxon>
        <taxon>Solanum</taxon>
    </lineage>
</organism>
<proteinExistence type="predicted"/>
<feature type="domain" description="Putative plant transposon protein" evidence="1">
    <location>
        <begin position="6"/>
        <end position="188"/>
    </location>
</feature>
<dbReference type="AlphaFoldDB" id="A0A9J6A6I3"/>
<gene>
    <name evidence="2" type="ORF">H5410_005363</name>
</gene>
<evidence type="ECO:0000313" key="2">
    <source>
        <dbReference type="EMBL" id="KAG5620145.1"/>
    </source>
</evidence>
<dbReference type="OrthoDB" id="1306244at2759"/>
<evidence type="ECO:0000259" key="1">
    <source>
        <dbReference type="Pfam" id="PF20167"/>
    </source>
</evidence>
<dbReference type="EMBL" id="JACXVP010000002">
    <property type="protein sequence ID" value="KAG5620145.1"/>
    <property type="molecule type" value="Genomic_DNA"/>
</dbReference>